<evidence type="ECO:0000256" key="1">
    <source>
        <dbReference type="SAM" id="MobiDB-lite"/>
    </source>
</evidence>
<evidence type="ECO:0000313" key="2">
    <source>
        <dbReference type="EMBL" id="KAJ4453099.1"/>
    </source>
</evidence>
<dbReference type="EMBL" id="JAPMOS010000315">
    <property type="protein sequence ID" value="KAJ4453099.1"/>
    <property type="molecule type" value="Genomic_DNA"/>
</dbReference>
<accession>A0ABQ8U1P6</accession>
<feature type="region of interest" description="Disordered" evidence="1">
    <location>
        <begin position="56"/>
        <end position="84"/>
    </location>
</feature>
<feature type="region of interest" description="Disordered" evidence="1">
    <location>
        <begin position="1"/>
        <end position="22"/>
    </location>
</feature>
<organism evidence="2 3">
    <name type="scientific">Paratrimastix pyriformis</name>
    <dbReference type="NCBI Taxonomy" id="342808"/>
    <lineage>
        <taxon>Eukaryota</taxon>
        <taxon>Metamonada</taxon>
        <taxon>Preaxostyla</taxon>
        <taxon>Paratrimastigidae</taxon>
        <taxon>Paratrimastix</taxon>
    </lineage>
</organism>
<reference evidence="2" key="1">
    <citation type="journal article" date="2022" name="bioRxiv">
        <title>Genomics of Preaxostyla Flagellates Illuminates Evolutionary Transitions and the Path Towards Mitochondrial Loss.</title>
        <authorList>
            <person name="Novak L.V.F."/>
            <person name="Treitli S.C."/>
            <person name="Pyrih J."/>
            <person name="Halakuc P."/>
            <person name="Pipaliya S.V."/>
            <person name="Vacek V."/>
            <person name="Brzon O."/>
            <person name="Soukal P."/>
            <person name="Eme L."/>
            <person name="Dacks J.B."/>
            <person name="Karnkowska A."/>
            <person name="Elias M."/>
            <person name="Hampl V."/>
        </authorList>
    </citation>
    <scope>NUCLEOTIDE SEQUENCE</scope>
    <source>
        <strain evidence="2">RCP-MX</strain>
    </source>
</reference>
<dbReference type="Proteomes" id="UP001141327">
    <property type="component" value="Unassembled WGS sequence"/>
</dbReference>
<proteinExistence type="predicted"/>
<evidence type="ECO:0000313" key="3">
    <source>
        <dbReference type="Proteomes" id="UP001141327"/>
    </source>
</evidence>
<name>A0ABQ8U1P6_9EUKA</name>
<comment type="caution">
    <text evidence="2">The sequence shown here is derived from an EMBL/GenBank/DDBJ whole genome shotgun (WGS) entry which is preliminary data.</text>
</comment>
<protein>
    <submittedName>
        <fullName evidence="2">Uncharacterized protein</fullName>
    </submittedName>
</protein>
<sequence length="124" mass="12885">MTHIPPPPLAEGLTPDSGGMMLEESLDEEGYEMRFQAPTPPSPALVPIPLGGLGGLRADGARPVSRGRQSQGTINEMGGGSSLTSASALYREHATRPAHPAPSSPMKAAYATLKMLYRSAPCAS</sequence>
<keyword evidence="3" id="KW-1185">Reference proteome</keyword>
<gene>
    <name evidence="2" type="ORF">PAPYR_12528</name>
</gene>